<accession>A0AB35IJQ9</accession>
<dbReference type="Gene3D" id="2.70.20.10">
    <property type="entry name" value="Topoisomerase I, domain 3"/>
    <property type="match status" value="1"/>
</dbReference>
<evidence type="ECO:0000256" key="8">
    <source>
        <dbReference type="ARBA" id="ARBA00022842"/>
    </source>
</evidence>
<dbReference type="InterPro" id="IPR006171">
    <property type="entry name" value="TOPRIM_dom"/>
</dbReference>
<evidence type="ECO:0000256" key="6">
    <source>
        <dbReference type="ARBA" id="ARBA00022771"/>
    </source>
</evidence>
<dbReference type="CDD" id="cd00186">
    <property type="entry name" value="TOP1Ac"/>
    <property type="match status" value="1"/>
</dbReference>
<evidence type="ECO:0000256" key="3">
    <source>
        <dbReference type="ARBA" id="ARBA00012891"/>
    </source>
</evidence>
<evidence type="ECO:0000256" key="12">
    <source>
        <dbReference type="ARBA" id="ARBA00030003"/>
    </source>
</evidence>
<dbReference type="Pfam" id="PF01396">
    <property type="entry name" value="Zn_ribbon_Top1"/>
    <property type="match status" value="2"/>
</dbReference>
<dbReference type="InterPro" id="IPR013824">
    <property type="entry name" value="Topo_IA_cen_sub1"/>
</dbReference>
<gene>
    <name evidence="18" type="ORF">PM738_12960</name>
</gene>
<keyword evidence="11" id="KW-0413">Isomerase</keyword>
<evidence type="ECO:0000256" key="11">
    <source>
        <dbReference type="ARBA" id="ARBA00023235"/>
    </source>
</evidence>
<keyword evidence="9" id="KW-0799">Topoisomerase</keyword>
<name>A0AB35IJQ9_9FIRM</name>
<dbReference type="InterPro" id="IPR005738">
    <property type="entry name" value="TopoIII"/>
</dbReference>
<keyword evidence="7" id="KW-0862">Zinc</keyword>
<dbReference type="AlphaFoldDB" id="A0AB35IJQ9"/>
<dbReference type="GO" id="GO:0006265">
    <property type="term" value="P:DNA topological change"/>
    <property type="evidence" value="ECO:0007669"/>
    <property type="project" value="InterPro"/>
</dbReference>
<dbReference type="GO" id="GO:0003917">
    <property type="term" value="F:DNA topoisomerase type I (single strand cut, ATP-independent) activity"/>
    <property type="evidence" value="ECO:0007669"/>
    <property type="project" value="UniProtKB-EC"/>
</dbReference>
<sequence>MKLIIAEKPSVGRDIAKVLGALSNNNGYCEGSGYICTWAFGHLVSLYDCSDYKEEWKSWKSIPVIPTKFKIKLNSSSGVKEQMEVIKKLINRDDVTTIVCATDAGREGELIFRHIYNYLRCKKPIERLWINSMVEEDIKKGFENLEDGDSDKYINLYECAYAREQADWLVGINMTRCFSNMYSAYGEKPLSIGRVQTPTLKMIVDREKEISSFVRNYYYKAQIHYDDIVAEYDVKFENRDEAESIVQAVDGTCSIIQSVKREIKRKKAPMLFDITLLQKECNKRLGLNAKNTLDVAQSLYEKKLITYPRTDSKFLNASMEIEARNLAEQICSQRDINVTINTKAVIDDTKVSDHHAIIPTIKALHVNSLNETERDVLEMIMLRFIVSMSPAMLYEHVSTSIKAGDYIFKANANRTIESGWTALDFEDRTNSIDAEKQDKNIRLFEYKENDSWQQIKSNVNSIETKPKQRFTDDTLLTAMENASLKDFKNIDGIERVGLGTGATRAAIIEVLLDRGYIERRKKSIIPTERGMKLIDIVPKEISDVSMTVRWEEQIAEIKKGKIKSNVFVKQIEDYVCEVIKNYYKPKDTISRKEVKKSGNVCPECGGALVIRQGRFGTFEGCENYPECKYIKKKEKTQTNTAKAIGACPKCGGILIKRKSSFGSFIGCTNYPKCKYIKK</sequence>
<dbReference type="InterPro" id="IPR000380">
    <property type="entry name" value="Topo_IA"/>
</dbReference>
<dbReference type="SMART" id="SM00436">
    <property type="entry name" value="TOP1Bc"/>
    <property type="match status" value="1"/>
</dbReference>
<dbReference type="GO" id="GO:0006281">
    <property type="term" value="P:DNA repair"/>
    <property type="evidence" value="ECO:0007669"/>
    <property type="project" value="TreeGrafter"/>
</dbReference>
<dbReference type="GO" id="GO:0008270">
    <property type="term" value="F:zinc ion binding"/>
    <property type="evidence" value="ECO:0007669"/>
    <property type="project" value="UniProtKB-KW"/>
</dbReference>
<dbReference type="Gene3D" id="1.10.460.10">
    <property type="entry name" value="Topoisomerase I, domain 2"/>
    <property type="match status" value="1"/>
</dbReference>
<dbReference type="InterPro" id="IPR003602">
    <property type="entry name" value="Topo_IA_DNA-bd_dom"/>
</dbReference>
<proteinExistence type="inferred from homology"/>
<evidence type="ECO:0000256" key="9">
    <source>
        <dbReference type="ARBA" id="ARBA00023029"/>
    </source>
</evidence>
<dbReference type="InterPro" id="IPR023405">
    <property type="entry name" value="Topo_IA_core_domain"/>
</dbReference>
<dbReference type="GO" id="GO:0003677">
    <property type="term" value="F:DNA binding"/>
    <property type="evidence" value="ECO:0007669"/>
    <property type="project" value="UniProtKB-KW"/>
</dbReference>
<dbReference type="SUPFAM" id="SSF56712">
    <property type="entry name" value="Prokaryotic type I DNA topoisomerase"/>
    <property type="match status" value="1"/>
</dbReference>
<dbReference type="InterPro" id="IPR023406">
    <property type="entry name" value="Topo_IA_AS"/>
</dbReference>
<dbReference type="GO" id="GO:0006310">
    <property type="term" value="P:DNA recombination"/>
    <property type="evidence" value="ECO:0007669"/>
    <property type="project" value="TreeGrafter"/>
</dbReference>
<evidence type="ECO:0000313" key="18">
    <source>
        <dbReference type="EMBL" id="MDB7084716.1"/>
    </source>
</evidence>
<dbReference type="RefSeq" id="WP_118672333.1">
    <property type="nucleotide sequence ID" value="NZ_JADPBJ010000045.1"/>
</dbReference>
<evidence type="ECO:0000259" key="16">
    <source>
        <dbReference type="PROSITE" id="PS50880"/>
    </source>
</evidence>
<dbReference type="InterPro" id="IPR013497">
    <property type="entry name" value="Topo_IA_cen"/>
</dbReference>
<dbReference type="Pfam" id="PF01751">
    <property type="entry name" value="Toprim"/>
    <property type="match status" value="1"/>
</dbReference>
<evidence type="ECO:0000259" key="17">
    <source>
        <dbReference type="PROSITE" id="PS52039"/>
    </source>
</evidence>
<keyword evidence="4" id="KW-0479">Metal-binding</keyword>
<dbReference type="Gene3D" id="1.10.290.10">
    <property type="entry name" value="Topoisomerase I, domain 4"/>
    <property type="match status" value="1"/>
</dbReference>
<evidence type="ECO:0000256" key="10">
    <source>
        <dbReference type="ARBA" id="ARBA00023125"/>
    </source>
</evidence>
<evidence type="ECO:0000256" key="4">
    <source>
        <dbReference type="ARBA" id="ARBA00022723"/>
    </source>
</evidence>
<keyword evidence="6" id="KW-0863">Zinc-finger</keyword>
<dbReference type="SMART" id="SM00437">
    <property type="entry name" value="TOP1Ac"/>
    <property type="match status" value="1"/>
</dbReference>
<dbReference type="PROSITE" id="PS00396">
    <property type="entry name" value="TOPO_IA_1"/>
    <property type="match status" value="1"/>
</dbReference>
<keyword evidence="8" id="KW-0460">Magnesium</keyword>
<dbReference type="CDD" id="cd03362">
    <property type="entry name" value="TOPRIM_TopoIA_TopoIII"/>
    <property type="match status" value="1"/>
</dbReference>
<feature type="domain" description="Toprim" evidence="16">
    <location>
        <begin position="1"/>
        <end position="134"/>
    </location>
</feature>
<dbReference type="SUPFAM" id="SSF57783">
    <property type="entry name" value="Zinc beta-ribbon"/>
    <property type="match status" value="2"/>
</dbReference>
<dbReference type="NCBIfam" id="TIGR01056">
    <property type="entry name" value="topB"/>
    <property type="match status" value="1"/>
</dbReference>
<dbReference type="Gene3D" id="3.40.50.140">
    <property type="match status" value="1"/>
</dbReference>
<dbReference type="Pfam" id="PF01131">
    <property type="entry name" value="Topoisom_bac"/>
    <property type="match status" value="1"/>
</dbReference>
<dbReference type="GO" id="GO:0043597">
    <property type="term" value="C:cytoplasmic replication fork"/>
    <property type="evidence" value="ECO:0007669"/>
    <property type="project" value="TreeGrafter"/>
</dbReference>
<keyword evidence="10" id="KW-0238">DNA-binding</keyword>
<dbReference type="Proteomes" id="UP001211987">
    <property type="component" value="Unassembled WGS sequence"/>
</dbReference>
<evidence type="ECO:0000256" key="5">
    <source>
        <dbReference type="ARBA" id="ARBA00022737"/>
    </source>
</evidence>
<comment type="catalytic activity">
    <reaction evidence="1">
        <text>ATP-independent breakage of single-stranded DNA, followed by passage and rejoining.</text>
        <dbReference type="EC" id="5.6.2.1"/>
    </reaction>
</comment>
<dbReference type="PROSITE" id="PS50880">
    <property type="entry name" value="TOPRIM"/>
    <property type="match status" value="1"/>
</dbReference>
<feature type="domain" description="Topo IA-type catalytic" evidence="17">
    <location>
        <begin position="153"/>
        <end position="579"/>
    </location>
</feature>
<comment type="similarity">
    <text evidence="2">Belongs to the type IA topoisomerase family.</text>
</comment>
<evidence type="ECO:0000256" key="13">
    <source>
        <dbReference type="ARBA" id="ARBA00031985"/>
    </source>
</evidence>
<dbReference type="PRINTS" id="PR00417">
    <property type="entry name" value="PRTPISMRASEI"/>
</dbReference>
<evidence type="ECO:0000256" key="14">
    <source>
        <dbReference type="ARBA" id="ARBA00032235"/>
    </source>
</evidence>
<dbReference type="InterPro" id="IPR013498">
    <property type="entry name" value="Topo_IA_Znf"/>
</dbReference>
<dbReference type="InterPro" id="IPR034144">
    <property type="entry name" value="TOPRIM_TopoIII"/>
</dbReference>
<evidence type="ECO:0000256" key="1">
    <source>
        <dbReference type="ARBA" id="ARBA00000213"/>
    </source>
</evidence>
<dbReference type="PROSITE" id="PS52039">
    <property type="entry name" value="TOPO_IA_2"/>
    <property type="match status" value="1"/>
</dbReference>
<dbReference type="InterPro" id="IPR013826">
    <property type="entry name" value="Topo_IA_cen_sub3"/>
</dbReference>
<reference evidence="18" key="1">
    <citation type="submission" date="2023-01" db="EMBL/GenBank/DDBJ databases">
        <title>Human gut microbiome strain richness.</title>
        <authorList>
            <person name="Chen-Liaw A."/>
        </authorList>
    </citation>
    <scope>NUCLEOTIDE SEQUENCE</scope>
    <source>
        <strain evidence="18">1001217st2_G6_1001217B_191108</strain>
    </source>
</reference>
<keyword evidence="5" id="KW-0677">Repeat</keyword>
<dbReference type="InterPro" id="IPR003601">
    <property type="entry name" value="Topo_IA_2"/>
</dbReference>
<organism evidence="18 19">
    <name type="scientific">Thomasclavelia ramosa</name>
    <dbReference type="NCBI Taxonomy" id="1547"/>
    <lineage>
        <taxon>Bacteria</taxon>
        <taxon>Bacillati</taxon>
        <taxon>Bacillota</taxon>
        <taxon>Erysipelotrichia</taxon>
        <taxon>Erysipelotrichales</taxon>
        <taxon>Coprobacillaceae</taxon>
        <taxon>Thomasclavelia</taxon>
    </lineage>
</organism>
<evidence type="ECO:0000256" key="15">
    <source>
        <dbReference type="ARBA" id="ARBA00032877"/>
    </source>
</evidence>
<dbReference type="EC" id="5.6.2.1" evidence="3"/>
<dbReference type="Gene3D" id="3.30.65.10">
    <property type="entry name" value="Bacterial Topoisomerase I, domain 1"/>
    <property type="match status" value="1"/>
</dbReference>
<dbReference type="EMBL" id="JAQLKE010000023">
    <property type="protein sequence ID" value="MDB7084716.1"/>
    <property type="molecule type" value="Genomic_DNA"/>
</dbReference>
<protein>
    <recommendedName>
        <fullName evidence="3">DNA topoisomerase</fullName>
        <ecNumber evidence="3">5.6.2.1</ecNumber>
    </recommendedName>
    <alternativeName>
        <fullName evidence="15">Omega-protein</fullName>
    </alternativeName>
    <alternativeName>
        <fullName evidence="14">Relaxing enzyme</fullName>
    </alternativeName>
    <alternativeName>
        <fullName evidence="12">Swivelase</fullName>
    </alternativeName>
    <alternativeName>
        <fullName evidence="13">Untwisting enzyme</fullName>
    </alternativeName>
</protein>
<dbReference type="NCBIfam" id="NF005829">
    <property type="entry name" value="PRK07726.1"/>
    <property type="match status" value="1"/>
</dbReference>
<evidence type="ECO:0000256" key="2">
    <source>
        <dbReference type="ARBA" id="ARBA00009446"/>
    </source>
</evidence>
<evidence type="ECO:0000313" key="19">
    <source>
        <dbReference type="Proteomes" id="UP001211987"/>
    </source>
</evidence>
<comment type="caution">
    <text evidence="18">The sequence shown here is derived from an EMBL/GenBank/DDBJ whole genome shotgun (WGS) entry which is preliminary data.</text>
</comment>
<dbReference type="SMART" id="SM00493">
    <property type="entry name" value="TOPRIM"/>
    <property type="match status" value="1"/>
</dbReference>
<evidence type="ECO:0000256" key="7">
    <source>
        <dbReference type="ARBA" id="ARBA00022833"/>
    </source>
</evidence>
<dbReference type="PANTHER" id="PTHR11390:SF21">
    <property type="entry name" value="DNA TOPOISOMERASE 3-ALPHA"/>
    <property type="match status" value="1"/>
</dbReference>
<dbReference type="InterPro" id="IPR013825">
    <property type="entry name" value="Topo_IA_cen_sub2"/>
</dbReference>
<dbReference type="PANTHER" id="PTHR11390">
    <property type="entry name" value="PROKARYOTIC DNA TOPOISOMERASE"/>
    <property type="match status" value="1"/>
</dbReference>